<sequence length="125" mass="13779">MNRPFKTTTTQTGARAEDRALAWLEARAMTLVVRNYRCKGGEIDLIMRAADQTLVFVEVRARRGRAFGGAAASVTTAKQRRLLIAAAQYLLTLDCTPPCRFDVVAMEGGRLEWLQNAFDLDAAAS</sequence>
<protein>
    <recommendedName>
        <fullName evidence="2">UPF0102 protein FOB72_15605</fullName>
    </recommendedName>
</protein>
<dbReference type="NCBIfam" id="NF009150">
    <property type="entry name" value="PRK12497.1-3"/>
    <property type="match status" value="1"/>
</dbReference>
<dbReference type="Pfam" id="PF02021">
    <property type="entry name" value="UPF0102"/>
    <property type="match status" value="1"/>
</dbReference>
<dbReference type="Gene3D" id="3.40.1350.10">
    <property type="match status" value="1"/>
</dbReference>
<dbReference type="AlphaFoldDB" id="A0A5P2H7B7"/>
<evidence type="ECO:0000256" key="2">
    <source>
        <dbReference type="HAMAP-Rule" id="MF_00048"/>
    </source>
</evidence>
<dbReference type="HAMAP" id="MF_00048">
    <property type="entry name" value="UPF0102"/>
    <property type="match status" value="1"/>
</dbReference>
<reference evidence="3 4" key="1">
    <citation type="submission" date="2019-09" db="EMBL/GenBank/DDBJ databases">
        <title>FDA dAtabase for Regulatory Grade micrObial Sequences (FDA-ARGOS): Supporting development and validation of Infectious Disease Dx tests.</title>
        <authorList>
            <person name="Sciortino C."/>
            <person name="Tallon L."/>
            <person name="Sadzewicz L."/>
            <person name="Vavikolanu K."/>
            <person name="Mehta A."/>
            <person name="Aluvathingal J."/>
            <person name="Nadendla S."/>
            <person name="Nandy P."/>
            <person name="Geyer C."/>
            <person name="Yan Y."/>
            <person name="Sichtig H."/>
        </authorList>
    </citation>
    <scope>NUCLEOTIDE SEQUENCE [LARGE SCALE GENOMIC DNA]</scope>
    <source>
        <strain evidence="3 4">FDAARGOS_664</strain>
    </source>
</reference>
<proteinExistence type="inferred from homology"/>
<evidence type="ECO:0000313" key="3">
    <source>
        <dbReference type="EMBL" id="QET03335.1"/>
    </source>
</evidence>
<dbReference type="CDD" id="cd20736">
    <property type="entry name" value="PoNe_Nuclease"/>
    <property type="match status" value="1"/>
</dbReference>
<accession>A0A5P2H7B7</accession>
<dbReference type="PANTHER" id="PTHR34039:SF1">
    <property type="entry name" value="UPF0102 PROTEIN YRAN"/>
    <property type="match status" value="1"/>
</dbReference>
<dbReference type="NCBIfam" id="TIGR00252">
    <property type="entry name" value="YraN family protein"/>
    <property type="match status" value="1"/>
</dbReference>
<gene>
    <name evidence="3" type="ORF">FOB72_15605</name>
</gene>
<comment type="similarity">
    <text evidence="1 2">Belongs to the UPF0102 family.</text>
</comment>
<dbReference type="RefSeq" id="WP_150373447.1">
    <property type="nucleotide sequence ID" value="NZ_CP044065.1"/>
</dbReference>
<dbReference type="InterPro" id="IPR011856">
    <property type="entry name" value="tRNA_endonuc-like_dom_sf"/>
</dbReference>
<dbReference type="SUPFAM" id="SSF52980">
    <property type="entry name" value="Restriction endonuclease-like"/>
    <property type="match status" value="1"/>
</dbReference>
<evidence type="ECO:0000256" key="1">
    <source>
        <dbReference type="ARBA" id="ARBA00006738"/>
    </source>
</evidence>
<dbReference type="InterPro" id="IPR003509">
    <property type="entry name" value="UPF0102_YraN-like"/>
</dbReference>
<dbReference type="OrthoDB" id="9794876at2"/>
<name>A0A5P2H7B7_9BURK</name>
<dbReference type="EMBL" id="CP044065">
    <property type="protein sequence ID" value="QET03335.1"/>
    <property type="molecule type" value="Genomic_DNA"/>
</dbReference>
<evidence type="ECO:0000313" key="4">
    <source>
        <dbReference type="Proteomes" id="UP000322822"/>
    </source>
</evidence>
<dbReference type="GO" id="GO:0003676">
    <property type="term" value="F:nucleic acid binding"/>
    <property type="evidence" value="ECO:0007669"/>
    <property type="project" value="InterPro"/>
</dbReference>
<organism evidence="3 4">
    <name type="scientific">Cupriavidus pauculus</name>
    <dbReference type="NCBI Taxonomy" id="82633"/>
    <lineage>
        <taxon>Bacteria</taxon>
        <taxon>Pseudomonadati</taxon>
        <taxon>Pseudomonadota</taxon>
        <taxon>Betaproteobacteria</taxon>
        <taxon>Burkholderiales</taxon>
        <taxon>Burkholderiaceae</taxon>
        <taxon>Cupriavidus</taxon>
    </lineage>
</organism>
<dbReference type="InterPro" id="IPR011335">
    <property type="entry name" value="Restrct_endonuc-II-like"/>
</dbReference>
<dbReference type="PANTHER" id="PTHR34039">
    <property type="entry name" value="UPF0102 PROTEIN YRAN"/>
    <property type="match status" value="1"/>
</dbReference>
<dbReference type="Proteomes" id="UP000322822">
    <property type="component" value="Chromosome 1"/>
</dbReference>